<evidence type="ECO:0000313" key="2">
    <source>
        <dbReference type="Proteomes" id="UP001589783"/>
    </source>
</evidence>
<protein>
    <recommendedName>
        <fullName evidence="3">Apea-like HEPN domain-containing protein</fullName>
    </recommendedName>
</protein>
<reference evidence="1 2" key="1">
    <citation type="submission" date="2024-09" db="EMBL/GenBank/DDBJ databases">
        <authorList>
            <person name="Sun Q."/>
            <person name="Mori K."/>
        </authorList>
    </citation>
    <scope>NUCLEOTIDE SEQUENCE [LARGE SCALE GENOMIC DNA]</scope>
    <source>
        <strain evidence="1 2">CCM 7957</strain>
    </source>
</reference>
<dbReference type="RefSeq" id="WP_382365745.1">
    <property type="nucleotide sequence ID" value="NZ_JBHLWV010000028.1"/>
</dbReference>
<evidence type="ECO:0008006" key="3">
    <source>
        <dbReference type="Google" id="ProtNLM"/>
    </source>
</evidence>
<keyword evidence="2" id="KW-1185">Reference proteome</keyword>
<proteinExistence type="predicted"/>
<sequence>MTQEFFAEITPPCLVGFMILLPDPIPLPQKATWYSTTDERTPELEGVEFAPQSGVATTPVLDGEHNFVSLRFWQMVDDSPTPFVHESKLLMKAFDAMHPTHNEDTGHEYLDREIAPGEMYRTVVEAVTFNSEEPSDSTSIDRCLSELMKFYRSYRVVAPRPLPELTIRRLFPTVLIFKRAPDETEVTFVGITVLEDGAPPNLGGLVSEVGTDYAMFDQAAGLQSRLDRLDPLARYLECRTDAGYALHGVGSFRDAVIHLGIACEVLFDGLLGMLMWEEGVSIDDAAEVFSSTIVTRIKNEFHTRLGGTWRLDRGELGDWSRKVADVRNRVVHSGYRPSVAEAIEAEAAADALRDFAAGRLSALGRKYPNANVVFFGDSPVPVG</sequence>
<dbReference type="Proteomes" id="UP001589783">
    <property type="component" value="Unassembled WGS sequence"/>
</dbReference>
<name>A0ABV6HBH5_9ACTN</name>
<accession>A0ABV6HBH5</accession>
<organism evidence="1 2">
    <name type="scientific">Gordonia phosphorivorans</name>
    <dbReference type="NCBI Taxonomy" id="1056982"/>
    <lineage>
        <taxon>Bacteria</taxon>
        <taxon>Bacillati</taxon>
        <taxon>Actinomycetota</taxon>
        <taxon>Actinomycetes</taxon>
        <taxon>Mycobacteriales</taxon>
        <taxon>Gordoniaceae</taxon>
        <taxon>Gordonia</taxon>
    </lineage>
</organism>
<evidence type="ECO:0000313" key="1">
    <source>
        <dbReference type="EMBL" id="MFC0316242.1"/>
    </source>
</evidence>
<gene>
    <name evidence="1" type="ORF">ACFFJD_15435</name>
</gene>
<comment type="caution">
    <text evidence="1">The sequence shown here is derived from an EMBL/GenBank/DDBJ whole genome shotgun (WGS) entry which is preliminary data.</text>
</comment>
<dbReference type="EMBL" id="JBHLWV010000028">
    <property type="protein sequence ID" value="MFC0316242.1"/>
    <property type="molecule type" value="Genomic_DNA"/>
</dbReference>